<evidence type="ECO:0000313" key="3">
    <source>
        <dbReference type="EMBL" id="MFC4857945.1"/>
    </source>
</evidence>
<keyword evidence="3" id="KW-0238">DNA-binding</keyword>
<evidence type="ECO:0000259" key="2">
    <source>
        <dbReference type="PROSITE" id="PS51742"/>
    </source>
</evidence>
<feature type="region of interest" description="Disordered" evidence="1">
    <location>
        <begin position="144"/>
        <end position="168"/>
    </location>
</feature>
<dbReference type="Pfam" id="PF03479">
    <property type="entry name" value="PCC"/>
    <property type="match status" value="1"/>
</dbReference>
<reference evidence="4" key="1">
    <citation type="journal article" date="2019" name="Int. J. Syst. Evol. Microbiol.">
        <title>The Global Catalogue of Microorganisms (GCM) 10K type strain sequencing project: providing services to taxonomists for standard genome sequencing and annotation.</title>
        <authorList>
            <consortium name="The Broad Institute Genomics Platform"/>
            <consortium name="The Broad Institute Genome Sequencing Center for Infectious Disease"/>
            <person name="Wu L."/>
            <person name="Ma J."/>
        </authorList>
    </citation>
    <scope>NUCLEOTIDE SEQUENCE [LARGE SCALE GENOMIC DNA]</scope>
    <source>
        <strain evidence="4">ZS-22-S1</strain>
    </source>
</reference>
<dbReference type="InterPro" id="IPR005175">
    <property type="entry name" value="PPC_dom"/>
</dbReference>
<dbReference type="RefSeq" id="WP_378060026.1">
    <property type="nucleotide sequence ID" value="NZ_JBHSIS010000020.1"/>
</dbReference>
<dbReference type="PANTHER" id="PTHR34988:SF1">
    <property type="entry name" value="DNA-BINDING PROTEIN"/>
    <property type="match status" value="1"/>
</dbReference>
<keyword evidence="4" id="KW-1185">Reference proteome</keyword>
<dbReference type="SUPFAM" id="SSF117856">
    <property type="entry name" value="AF0104/ALDC/Ptd012-like"/>
    <property type="match status" value="1"/>
</dbReference>
<evidence type="ECO:0000313" key="4">
    <source>
        <dbReference type="Proteomes" id="UP001595859"/>
    </source>
</evidence>
<name>A0ABV9S877_9PSEU</name>
<proteinExistence type="predicted"/>
<sequence length="168" mass="17840">MPELVILNPDQPRTFALVLGEGESVTDALDAFAAAQRVTAAAVTAIGGFSAATLGFFDLAERTYAEIPVREQAEVLSLVGDIGRHDDGRVALHAHAVLGLRDGSTRGGHLLAATVRPTLEVMVTESPGELRRRYREDLGLALIDPGESRAPRTPGFTPDDPLRHGLAP</sequence>
<dbReference type="PROSITE" id="PS51742">
    <property type="entry name" value="PPC"/>
    <property type="match status" value="1"/>
</dbReference>
<organism evidence="3 4">
    <name type="scientific">Actinophytocola glycyrrhizae</name>
    <dbReference type="NCBI Taxonomy" id="2044873"/>
    <lineage>
        <taxon>Bacteria</taxon>
        <taxon>Bacillati</taxon>
        <taxon>Actinomycetota</taxon>
        <taxon>Actinomycetes</taxon>
        <taxon>Pseudonocardiales</taxon>
        <taxon>Pseudonocardiaceae</taxon>
    </lineage>
</organism>
<protein>
    <submittedName>
        <fullName evidence="3">PPC domain-containing DNA-binding protein</fullName>
    </submittedName>
</protein>
<gene>
    <name evidence="3" type="ORF">ACFPCV_30970</name>
</gene>
<dbReference type="Gene3D" id="3.30.1330.80">
    <property type="entry name" value="Hypothetical protein, similar to alpha- acetolactate decarboxylase, domain 2"/>
    <property type="match status" value="1"/>
</dbReference>
<evidence type="ECO:0000256" key="1">
    <source>
        <dbReference type="SAM" id="MobiDB-lite"/>
    </source>
</evidence>
<feature type="domain" description="PPC" evidence="2">
    <location>
        <begin position="9"/>
        <end position="146"/>
    </location>
</feature>
<comment type="caution">
    <text evidence="3">The sequence shown here is derived from an EMBL/GenBank/DDBJ whole genome shotgun (WGS) entry which is preliminary data.</text>
</comment>
<dbReference type="Proteomes" id="UP001595859">
    <property type="component" value="Unassembled WGS sequence"/>
</dbReference>
<dbReference type="GO" id="GO:0003677">
    <property type="term" value="F:DNA binding"/>
    <property type="evidence" value="ECO:0007669"/>
    <property type="project" value="UniProtKB-KW"/>
</dbReference>
<dbReference type="PANTHER" id="PTHR34988">
    <property type="entry name" value="PROTEIN, PUTATIVE-RELATED"/>
    <property type="match status" value="1"/>
</dbReference>
<accession>A0ABV9S877</accession>
<dbReference type="CDD" id="cd11378">
    <property type="entry name" value="DUF296"/>
    <property type="match status" value="1"/>
</dbReference>
<dbReference type="EMBL" id="JBHSIS010000020">
    <property type="protein sequence ID" value="MFC4857945.1"/>
    <property type="molecule type" value="Genomic_DNA"/>
</dbReference>